<name>A0A2W1K135_9CYAN</name>
<dbReference type="RefSeq" id="WP_110985829.1">
    <property type="nucleotide sequence ID" value="NZ_CAWNWM010000004.1"/>
</dbReference>
<gene>
    <name evidence="1" type="ORF">C1752_01674</name>
</gene>
<proteinExistence type="predicted"/>
<reference evidence="1 2" key="1">
    <citation type="journal article" date="2018" name="Sci. Rep.">
        <title>A novel species of the marine cyanobacterium Acaryochloris with a unique pigment content and lifestyle.</title>
        <authorList>
            <person name="Partensky F."/>
            <person name="Six C."/>
            <person name="Ratin M."/>
            <person name="Garczarek L."/>
            <person name="Vaulot D."/>
            <person name="Probert I."/>
            <person name="Calteau A."/>
            <person name="Gourvil P."/>
            <person name="Marie D."/>
            <person name="Grebert T."/>
            <person name="Bouchier C."/>
            <person name="Le Panse S."/>
            <person name="Gachenot M."/>
            <person name="Rodriguez F."/>
            <person name="Garrido J.L."/>
        </authorList>
    </citation>
    <scope>NUCLEOTIDE SEQUENCE [LARGE SCALE GENOMIC DNA]</scope>
    <source>
        <strain evidence="1 2">RCC1774</strain>
    </source>
</reference>
<comment type="caution">
    <text evidence="1">The sequence shown here is derived from an EMBL/GenBank/DDBJ whole genome shotgun (WGS) entry which is preliminary data.</text>
</comment>
<dbReference type="Proteomes" id="UP000248857">
    <property type="component" value="Unassembled WGS sequence"/>
</dbReference>
<dbReference type="OrthoDB" id="454880at2"/>
<evidence type="ECO:0000313" key="1">
    <source>
        <dbReference type="EMBL" id="PZD73907.1"/>
    </source>
</evidence>
<organism evidence="1 2">
    <name type="scientific">Acaryochloris thomasi RCC1774</name>
    <dbReference type="NCBI Taxonomy" id="1764569"/>
    <lineage>
        <taxon>Bacteria</taxon>
        <taxon>Bacillati</taxon>
        <taxon>Cyanobacteriota</taxon>
        <taxon>Cyanophyceae</taxon>
        <taxon>Acaryochloridales</taxon>
        <taxon>Acaryochloridaceae</taxon>
        <taxon>Acaryochloris</taxon>
        <taxon>Acaryochloris thomasi</taxon>
    </lineage>
</organism>
<sequence>MQLTEQRRTIEEEIRSLVAEARRYSPGHFKRQQCLTQIIRLIEQSQKLWHENTPFYEDAKQQMWIYFCQNICEAGTGQRYDPDRSSVITWLNRYLKWRLQDFRIAKQTQQKKFAYAPPPGSMNSQKDITENLPSSPDVPPILEDTRTWAELDATGELRSTHVQNRPEVNCQALILRRLPPETSWEDLSTEFGVAVSTLSSFYQRKCVTRLRNFGQCQGYL</sequence>
<dbReference type="AlphaFoldDB" id="A0A2W1K135"/>
<evidence type="ECO:0000313" key="2">
    <source>
        <dbReference type="Proteomes" id="UP000248857"/>
    </source>
</evidence>
<protein>
    <recommendedName>
        <fullName evidence="3">Sigma-70 family RNA polymerase sigma factor</fullName>
    </recommendedName>
</protein>
<dbReference type="EMBL" id="PQWO01000004">
    <property type="protein sequence ID" value="PZD73907.1"/>
    <property type="molecule type" value="Genomic_DNA"/>
</dbReference>
<evidence type="ECO:0008006" key="3">
    <source>
        <dbReference type="Google" id="ProtNLM"/>
    </source>
</evidence>
<keyword evidence="2" id="KW-1185">Reference proteome</keyword>
<accession>A0A2W1K135</accession>